<protein>
    <submittedName>
        <fullName evidence="3">GrpE protein</fullName>
    </submittedName>
</protein>
<dbReference type="WBParaSite" id="OFLC_0001413601-mRNA-1">
    <property type="protein sequence ID" value="OFLC_0001413601-mRNA-1"/>
    <property type="gene ID" value="OFLC_0001413601"/>
</dbReference>
<reference evidence="1 2" key="2">
    <citation type="submission" date="2018-11" db="EMBL/GenBank/DDBJ databases">
        <authorList>
            <consortium name="Pathogen Informatics"/>
        </authorList>
    </citation>
    <scope>NUCLEOTIDE SEQUENCE [LARGE SCALE GENOMIC DNA]</scope>
</reference>
<dbReference type="InterPro" id="IPR041920">
    <property type="entry name" value="ROS/MUCR_sf"/>
</dbReference>
<proteinExistence type="predicted"/>
<dbReference type="Pfam" id="PF05443">
    <property type="entry name" value="ROS_MUCR"/>
    <property type="match status" value="1"/>
</dbReference>
<dbReference type="Gene3D" id="1.10.10.1550">
    <property type="entry name" value="ROS/MUCR transcriptional regulator protein"/>
    <property type="match status" value="1"/>
</dbReference>
<evidence type="ECO:0000313" key="1">
    <source>
        <dbReference type="EMBL" id="VDP15589.1"/>
    </source>
</evidence>
<sequence length="194" mass="22859">MTRKTQKRGSHRPTERRLRTRLRAVIEKQREYIGELSELMRQEQSLIAELDHTPPRADELQNFDTAARRKAHDTLTQYIVKLTQLRDYTKDFLTVIDELDDLDSRPRLLPVRDVDTATTSDHITSLLDGSQFQILTRSLVGYEITADDYRRLFGLPDEYLLWTKKVQDTRRGVVLKHRVWDKRRVSKGHDDDEG</sequence>
<accession>A0A183I316</accession>
<organism evidence="3">
    <name type="scientific">Onchocerca flexuosa</name>
    <dbReference type="NCBI Taxonomy" id="387005"/>
    <lineage>
        <taxon>Eukaryota</taxon>
        <taxon>Metazoa</taxon>
        <taxon>Ecdysozoa</taxon>
        <taxon>Nematoda</taxon>
        <taxon>Chromadorea</taxon>
        <taxon>Rhabditida</taxon>
        <taxon>Spirurina</taxon>
        <taxon>Spiruromorpha</taxon>
        <taxon>Filarioidea</taxon>
        <taxon>Onchocercidae</taxon>
        <taxon>Onchocerca</taxon>
    </lineage>
</organism>
<evidence type="ECO:0000313" key="2">
    <source>
        <dbReference type="Proteomes" id="UP000267606"/>
    </source>
</evidence>
<dbReference type="GO" id="GO:0006355">
    <property type="term" value="P:regulation of DNA-templated transcription"/>
    <property type="evidence" value="ECO:0007669"/>
    <property type="project" value="InterPro"/>
</dbReference>
<dbReference type="InterPro" id="IPR008807">
    <property type="entry name" value="ROS_MUCR"/>
</dbReference>
<gene>
    <name evidence="1" type="ORF">OFLC_LOCUS14128</name>
</gene>
<dbReference type="AlphaFoldDB" id="A0A183I316"/>
<evidence type="ECO:0000313" key="3">
    <source>
        <dbReference type="WBParaSite" id="OFLC_0001413601-mRNA-1"/>
    </source>
</evidence>
<dbReference type="GO" id="GO:0003677">
    <property type="term" value="F:DNA binding"/>
    <property type="evidence" value="ECO:0007669"/>
    <property type="project" value="InterPro"/>
</dbReference>
<name>A0A183I316_9BILA</name>
<dbReference type="EMBL" id="UZAJ01040614">
    <property type="protein sequence ID" value="VDP15589.1"/>
    <property type="molecule type" value="Genomic_DNA"/>
</dbReference>
<dbReference type="GO" id="GO:0008270">
    <property type="term" value="F:zinc ion binding"/>
    <property type="evidence" value="ECO:0007669"/>
    <property type="project" value="InterPro"/>
</dbReference>
<dbReference type="Proteomes" id="UP000267606">
    <property type="component" value="Unassembled WGS sequence"/>
</dbReference>
<reference evidence="3" key="1">
    <citation type="submission" date="2016-06" db="UniProtKB">
        <authorList>
            <consortium name="WormBaseParasite"/>
        </authorList>
    </citation>
    <scope>IDENTIFICATION</scope>
</reference>
<keyword evidence="2" id="KW-1185">Reference proteome</keyword>